<protein>
    <submittedName>
        <fullName evidence="2">Uncharacterized protein</fullName>
    </submittedName>
</protein>
<sequence>MPAHAVPAQKTVARPRQTRLRQVVQNARPPSSRRDTPQAGGIDMLDAADAVPQDRVLVIGGQNAELLCASLRRGCRSAIAVVGPAPLPEPADLVLAPRVATADQAAAIGAQARRAILAGARHGRLAIGLIGAGALALGRAAARRLRDYGFARARLRARAEGGILLLCDFDAPAPAVRRDGKA</sequence>
<accession>A0ABS7AE87</accession>
<gene>
    <name evidence="2" type="ORF">KPL78_22370</name>
</gene>
<evidence type="ECO:0000256" key="1">
    <source>
        <dbReference type="SAM" id="MobiDB-lite"/>
    </source>
</evidence>
<evidence type="ECO:0000313" key="3">
    <source>
        <dbReference type="Proteomes" id="UP001196565"/>
    </source>
</evidence>
<dbReference type="Proteomes" id="UP001196565">
    <property type="component" value="Unassembled WGS sequence"/>
</dbReference>
<reference evidence="2 3" key="1">
    <citation type="submission" date="2021-07" db="EMBL/GenBank/DDBJ databases">
        <authorList>
            <person name="So Y."/>
        </authorList>
    </citation>
    <scope>NUCLEOTIDE SEQUENCE [LARGE SCALE GENOMIC DNA]</scope>
    <source>
        <strain evidence="2 3">HJA6</strain>
    </source>
</reference>
<comment type="caution">
    <text evidence="2">The sequence shown here is derived from an EMBL/GenBank/DDBJ whole genome shotgun (WGS) entry which is preliminary data.</text>
</comment>
<dbReference type="EMBL" id="JAHYBZ010000008">
    <property type="protein sequence ID" value="MBW6400621.1"/>
    <property type="molecule type" value="Genomic_DNA"/>
</dbReference>
<dbReference type="RefSeq" id="WP_219765187.1">
    <property type="nucleotide sequence ID" value="NZ_JAHYBZ010000008.1"/>
</dbReference>
<name>A0ABS7AE87_9PROT</name>
<feature type="region of interest" description="Disordered" evidence="1">
    <location>
        <begin position="1"/>
        <end position="40"/>
    </location>
</feature>
<organism evidence="2 3">
    <name type="scientific">Roseomonas alba</name>
    <dbReference type="NCBI Taxonomy" id="2846776"/>
    <lineage>
        <taxon>Bacteria</taxon>
        <taxon>Pseudomonadati</taxon>
        <taxon>Pseudomonadota</taxon>
        <taxon>Alphaproteobacteria</taxon>
        <taxon>Acetobacterales</taxon>
        <taxon>Roseomonadaceae</taxon>
        <taxon>Roseomonas</taxon>
    </lineage>
</organism>
<proteinExistence type="predicted"/>
<keyword evidence="3" id="KW-1185">Reference proteome</keyword>
<evidence type="ECO:0000313" key="2">
    <source>
        <dbReference type="EMBL" id="MBW6400621.1"/>
    </source>
</evidence>